<gene>
    <name evidence="1" type="ORF">Esi_0091_0057</name>
</gene>
<proteinExistence type="predicted"/>
<evidence type="ECO:0000313" key="1">
    <source>
        <dbReference type="EMBL" id="CBJ28077.1"/>
    </source>
</evidence>
<organism evidence="1 2">
    <name type="scientific">Ectocarpus siliculosus</name>
    <name type="common">Brown alga</name>
    <name type="synonym">Conferva siliculosa</name>
    <dbReference type="NCBI Taxonomy" id="2880"/>
    <lineage>
        <taxon>Eukaryota</taxon>
        <taxon>Sar</taxon>
        <taxon>Stramenopiles</taxon>
        <taxon>Ochrophyta</taxon>
        <taxon>PX clade</taxon>
        <taxon>Phaeophyceae</taxon>
        <taxon>Ectocarpales</taxon>
        <taxon>Ectocarpaceae</taxon>
        <taxon>Ectocarpus</taxon>
    </lineage>
</organism>
<dbReference type="Proteomes" id="UP000002630">
    <property type="component" value="Unassembled WGS sequence"/>
</dbReference>
<dbReference type="OrthoDB" id="414075at2759"/>
<dbReference type="GO" id="GO:0003735">
    <property type="term" value="F:structural constituent of ribosome"/>
    <property type="evidence" value="ECO:0007669"/>
    <property type="project" value="InterPro"/>
</dbReference>
<accession>D7G8Q3</accession>
<dbReference type="InterPro" id="IPR040008">
    <property type="entry name" value="Ribosomal_mL46"/>
</dbReference>
<dbReference type="PANTHER" id="PTHR13124">
    <property type="entry name" value="39S RIBOSOMAL PROTEIN L46, MITOCHONDRIAL PRECURSOR-RELATED"/>
    <property type="match status" value="1"/>
</dbReference>
<dbReference type="PANTHER" id="PTHR13124:SF12">
    <property type="entry name" value="LARGE RIBOSOMAL SUBUNIT PROTEIN ML46"/>
    <property type="match status" value="1"/>
</dbReference>
<dbReference type="Gene3D" id="3.90.79.10">
    <property type="entry name" value="Nucleoside Triphosphate Pyrophosphohydrolase"/>
    <property type="match status" value="1"/>
</dbReference>
<dbReference type="InParanoid" id="D7G8Q3"/>
<reference evidence="1 2" key="1">
    <citation type="journal article" date="2010" name="Nature">
        <title>The Ectocarpus genome and the independent evolution of multicellularity in brown algae.</title>
        <authorList>
            <person name="Cock J.M."/>
            <person name="Sterck L."/>
            <person name="Rouze P."/>
            <person name="Scornet D."/>
            <person name="Allen A.E."/>
            <person name="Amoutzias G."/>
            <person name="Anthouard V."/>
            <person name="Artiguenave F."/>
            <person name="Aury J.M."/>
            <person name="Badger J.H."/>
            <person name="Beszteri B."/>
            <person name="Billiau K."/>
            <person name="Bonnet E."/>
            <person name="Bothwell J.H."/>
            <person name="Bowler C."/>
            <person name="Boyen C."/>
            <person name="Brownlee C."/>
            <person name="Carrano C.J."/>
            <person name="Charrier B."/>
            <person name="Cho G.Y."/>
            <person name="Coelho S.M."/>
            <person name="Collen J."/>
            <person name="Corre E."/>
            <person name="Da Silva C."/>
            <person name="Delage L."/>
            <person name="Delaroque N."/>
            <person name="Dittami S.M."/>
            <person name="Doulbeau S."/>
            <person name="Elias M."/>
            <person name="Farnham G."/>
            <person name="Gachon C.M."/>
            <person name="Gschloessl B."/>
            <person name="Heesch S."/>
            <person name="Jabbari K."/>
            <person name="Jubin C."/>
            <person name="Kawai H."/>
            <person name="Kimura K."/>
            <person name="Kloareg B."/>
            <person name="Kupper F.C."/>
            <person name="Lang D."/>
            <person name="Le Bail A."/>
            <person name="Leblanc C."/>
            <person name="Lerouge P."/>
            <person name="Lohr M."/>
            <person name="Lopez P.J."/>
            <person name="Martens C."/>
            <person name="Maumus F."/>
            <person name="Michel G."/>
            <person name="Miranda-Saavedra D."/>
            <person name="Morales J."/>
            <person name="Moreau H."/>
            <person name="Motomura T."/>
            <person name="Nagasato C."/>
            <person name="Napoli C.A."/>
            <person name="Nelson D.R."/>
            <person name="Nyvall-Collen P."/>
            <person name="Peters A.F."/>
            <person name="Pommier C."/>
            <person name="Potin P."/>
            <person name="Poulain J."/>
            <person name="Quesneville H."/>
            <person name="Read B."/>
            <person name="Rensing S.A."/>
            <person name="Ritter A."/>
            <person name="Rousvoal S."/>
            <person name="Samanta M."/>
            <person name="Samson G."/>
            <person name="Schroeder D.C."/>
            <person name="Segurens B."/>
            <person name="Strittmatter M."/>
            <person name="Tonon T."/>
            <person name="Tregear J.W."/>
            <person name="Valentin K."/>
            <person name="von Dassow P."/>
            <person name="Yamagishi T."/>
            <person name="Van de Peer Y."/>
            <person name="Wincker P."/>
        </authorList>
    </citation>
    <scope>NUCLEOTIDE SEQUENCE [LARGE SCALE GENOMIC DNA]</scope>
    <source>
        <strain evidence="2">Ec32 / CCAP1310/4</strain>
    </source>
</reference>
<sequence length="308" mass="35510">MFARRCTMLSSSAVRRVKLRPLAVLLAPNCRELSSSNLTKKQQIEGFTIKDRRPPRPRVAKQKRKQYLAERKDAFEAEQEKATSLGLDWGIRSALILERLPVIVEEYTDWQRDFWDLQTKQAHYGAKFPAEMGFKYDDEKSLTMEQVLEQSPVPLAPRRTPADESNDRTTLDRALDERLVLIVKPRSGDEWRLPESAWEPGETIRQTAERTAQQLLLKSATRKGQRDDVAQLHFVGNCPAGWFWRTADEEQGGQHEKFGDKVFINRVQLICGQPTVVKRQAAEHLWVTKHEIGEYLGESMGVYLKHLI</sequence>
<protein>
    <submittedName>
        <fullName evidence="1">Mitochondrial ribosomal protein L46 isoform 2</fullName>
    </submittedName>
</protein>
<dbReference type="EMBL" id="FN649760">
    <property type="protein sequence ID" value="CBJ28077.1"/>
    <property type="molecule type" value="Genomic_DNA"/>
</dbReference>
<dbReference type="eggNOG" id="KOG4548">
    <property type="taxonomic scope" value="Eukaryota"/>
</dbReference>
<keyword evidence="1" id="KW-0689">Ribosomal protein</keyword>
<dbReference type="STRING" id="2880.D7G8Q3"/>
<dbReference type="AlphaFoldDB" id="D7G8Q3"/>
<dbReference type="GO" id="GO:0005762">
    <property type="term" value="C:mitochondrial large ribosomal subunit"/>
    <property type="evidence" value="ECO:0007669"/>
    <property type="project" value="TreeGrafter"/>
</dbReference>
<keyword evidence="2" id="KW-1185">Reference proteome</keyword>
<name>D7G8Q3_ECTSI</name>
<evidence type="ECO:0000313" key="2">
    <source>
        <dbReference type="Proteomes" id="UP000002630"/>
    </source>
</evidence>
<keyword evidence="1" id="KW-0687">Ribonucleoprotein</keyword>